<dbReference type="Proteomes" id="UP001148629">
    <property type="component" value="Unassembled WGS sequence"/>
</dbReference>
<sequence>MQFKPTHTQHPPNGPSPHMPDESVTLDPAAVTFLGEPFTLVPVVRDILRTRYCVPGTIFLVEGLERISVSRSGRWQAVRLLLGDGALCIQALLGANMHRFVQTGDVALGAYIRCDAFNAKWQEVEGRSMVTLIVENLMTVGWNESYRALQQEDELTALQHPEQAAQPAEPHQEPTETQPQEPESAAPQSSQEFFDDDDEAAAEEAFEAFESLAFATKSKAPQKSNQQPIALARDWHDHQVPLKLTTLRSIPHLPYKQNWSCNVLAIVTSLSEVEPSNLPPHRQRIARLADPSTSKQIHLTVFLNPEQFNPHVGSAVLLVGVKNHRFDGGSLKKYESDRKNGQWWFENPMELTWCDVEGINAWWSQVTESTEARPSSIQINMDRQFRNPLASSRHGRVKKEAIDRFLSDLSPWDLLYLRGQLRNTTITLSTLVDLPPEIICLVLSYLDINDFRSCRLVSKAWAAVWTQDAVFLWACRQFFPGFLETYHTMPGKQLYSLAIKKRNKWHRPHCKFKWIRWNQRFNRIFNETPPPSSQSGAQFVDVVYPFLYAREKLAWQPSLGQVVVDDLRNRKRQRFLPQDGAMSGTQFRVVAISYQLLVLVGVGVGRPERTMYIVSLATKEWKTVSLPGPFGTAHVDLYTVSIATRTGQIMVFVWGGKTTQLDLSTVETGVNDSLRLFGGVPNVLPHSKKANVVFAVWACTRPIGERLQQVTYVVVKFEDGRAVWRAEESIPNSVRHGHKECCKECWLALSFACRKSDNHGSFALGIYRLQGEGRPTPDICADCMPTNRTGEWGALTFNVLTQTFKHLEYRCTRPDIVWGGGGVSLAPRFTDVHLWNEDLLLATTTIDDDCHINLNMLTMHPLGSRTFASPAWTPIRLRNLHQAVRTQVFQDDDFVVVPTMGGVSIFEPSDSPSRGMPIDNVVVTPAAGDPRVIDHLQTTMWVELKQRPGENRPMRATY</sequence>
<name>A0ACC1SAP2_9HYPO</name>
<gene>
    <name evidence="1" type="ORF">NM208_g7045</name>
</gene>
<reference evidence="1" key="1">
    <citation type="submission" date="2022-08" db="EMBL/GenBank/DDBJ databases">
        <title>Genome Sequence of Fusarium decemcellulare.</title>
        <authorList>
            <person name="Buettner E."/>
        </authorList>
    </citation>
    <scope>NUCLEOTIDE SEQUENCE</scope>
    <source>
        <strain evidence="1">Babe19</strain>
    </source>
</reference>
<evidence type="ECO:0000313" key="2">
    <source>
        <dbReference type="Proteomes" id="UP001148629"/>
    </source>
</evidence>
<dbReference type="EMBL" id="JANRMS010000697">
    <property type="protein sequence ID" value="KAJ3535652.1"/>
    <property type="molecule type" value="Genomic_DNA"/>
</dbReference>
<accession>A0ACC1SAP2</accession>
<protein>
    <submittedName>
        <fullName evidence="1">Uncharacterized protein</fullName>
    </submittedName>
</protein>
<comment type="caution">
    <text evidence="1">The sequence shown here is derived from an EMBL/GenBank/DDBJ whole genome shotgun (WGS) entry which is preliminary data.</text>
</comment>
<proteinExistence type="predicted"/>
<keyword evidence="2" id="KW-1185">Reference proteome</keyword>
<organism evidence="1 2">
    <name type="scientific">Fusarium decemcellulare</name>
    <dbReference type="NCBI Taxonomy" id="57161"/>
    <lineage>
        <taxon>Eukaryota</taxon>
        <taxon>Fungi</taxon>
        <taxon>Dikarya</taxon>
        <taxon>Ascomycota</taxon>
        <taxon>Pezizomycotina</taxon>
        <taxon>Sordariomycetes</taxon>
        <taxon>Hypocreomycetidae</taxon>
        <taxon>Hypocreales</taxon>
        <taxon>Nectriaceae</taxon>
        <taxon>Fusarium</taxon>
        <taxon>Fusarium decemcellulare species complex</taxon>
    </lineage>
</organism>
<evidence type="ECO:0000313" key="1">
    <source>
        <dbReference type="EMBL" id="KAJ3535652.1"/>
    </source>
</evidence>